<organism evidence="2 3">
    <name type="scientific">Rhodotorula paludigena</name>
    <dbReference type="NCBI Taxonomy" id="86838"/>
    <lineage>
        <taxon>Eukaryota</taxon>
        <taxon>Fungi</taxon>
        <taxon>Dikarya</taxon>
        <taxon>Basidiomycota</taxon>
        <taxon>Pucciniomycotina</taxon>
        <taxon>Microbotryomycetes</taxon>
        <taxon>Sporidiobolales</taxon>
        <taxon>Sporidiobolaceae</taxon>
        <taxon>Rhodotorula</taxon>
    </lineage>
</organism>
<evidence type="ECO:0000313" key="2">
    <source>
        <dbReference type="EMBL" id="GJN88980.1"/>
    </source>
</evidence>
<reference evidence="2 3" key="1">
    <citation type="submission" date="2021-12" db="EMBL/GenBank/DDBJ databases">
        <title>High titer production of polyol ester of fatty acids by Rhodotorula paludigena BS15 towards product separation-free biomass refinery.</title>
        <authorList>
            <person name="Mano J."/>
            <person name="Ono H."/>
            <person name="Tanaka T."/>
            <person name="Naito K."/>
            <person name="Sushida H."/>
            <person name="Ike M."/>
            <person name="Tokuyasu K."/>
            <person name="Kitaoka M."/>
        </authorList>
    </citation>
    <scope>NUCLEOTIDE SEQUENCE [LARGE SCALE GENOMIC DNA]</scope>
    <source>
        <strain evidence="2 3">BS15</strain>
    </source>
</reference>
<evidence type="ECO:0000256" key="1">
    <source>
        <dbReference type="SAM" id="MobiDB-lite"/>
    </source>
</evidence>
<dbReference type="AlphaFoldDB" id="A0AAV5GHI2"/>
<evidence type="ECO:0000313" key="3">
    <source>
        <dbReference type="Proteomes" id="UP001342314"/>
    </source>
</evidence>
<name>A0AAV5GHI2_9BASI</name>
<comment type="caution">
    <text evidence="2">The sequence shown here is derived from an EMBL/GenBank/DDBJ whole genome shotgun (WGS) entry which is preliminary data.</text>
</comment>
<gene>
    <name evidence="2" type="ORF">Rhopal_001951-T1</name>
</gene>
<feature type="region of interest" description="Disordered" evidence="1">
    <location>
        <begin position="1"/>
        <end position="76"/>
    </location>
</feature>
<dbReference type="EMBL" id="BQKY01000004">
    <property type="protein sequence ID" value="GJN88980.1"/>
    <property type="molecule type" value="Genomic_DNA"/>
</dbReference>
<feature type="compositionally biased region" description="Low complexity" evidence="1">
    <location>
        <begin position="22"/>
        <end position="43"/>
    </location>
</feature>
<keyword evidence="3" id="KW-1185">Reference proteome</keyword>
<proteinExistence type="predicted"/>
<protein>
    <submittedName>
        <fullName evidence="2">Uncharacterized protein</fullName>
    </submittedName>
</protein>
<accession>A0AAV5GHI2</accession>
<dbReference type="Proteomes" id="UP001342314">
    <property type="component" value="Unassembled WGS sequence"/>
</dbReference>
<sequence length="232" mass="25822">MSANDDQAARDARKLVPVATQSSAGSDVSSAPSSPSRKSAGSSFKLSSLHHALSRPAHSSSAHKRHHPHYDDPDYTLPPIRDPIHLCETAISLMLSVPGPTVDQLRQRFIPQLYHVSAYQHRVNTREVGMEELLKVMDRYRQRFSHLKVRFRSHLMDMDGTASMHAAAVGLVYDITGRPKAPSGHHDVEERRASSICVMKIYEGKIAQTDMVVDTKELQPDHQGPELNCSIM</sequence>